<reference evidence="6 7" key="1">
    <citation type="submission" date="2022-11" db="EMBL/GenBank/DDBJ databases">
        <title>Whole genome sequence of Eschrichtius robustus ER-17-0199.</title>
        <authorList>
            <person name="Bruniche-Olsen A."/>
            <person name="Black A.N."/>
            <person name="Fields C.J."/>
            <person name="Walden K."/>
            <person name="Dewoody J.A."/>
        </authorList>
    </citation>
    <scope>NUCLEOTIDE SEQUENCE [LARGE SCALE GENOMIC DNA]</scope>
    <source>
        <strain evidence="6">ER-17-0199</strain>
        <tissue evidence="6">Blubber</tissue>
    </source>
</reference>
<dbReference type="GO" id="GO:0030672">
    <property type="term" value="C:synaptic vesicle membrane"/>
    <property type="evidence" value="ECO:0007669"/>
    <property type="project" value="TreeGrafter"/>
</dbReference>
<dbReference type="PANTHER" id="PTHR45911">
    <property type="entry name" value="C2 DOMAIN-CONTAINING PROTEIN"/>
    <property type="match status" value="1"/>
</dbReference>
<gene>
    <name evidence="6" type="ORF">J1605_011313</name>
</gene>
<accession>A0AB34GPI8</accession>
<feature type="region of interest" description="Disordered" evidence="4">
    <location>
        <begin position="114"/>
        <end position="137"/>
    </location>
</feature>
<keyword evidence="3" id="KW-0106">Calcium</keyword>
<dbReference type="GO" id="GO:0005509">
    <property type="term" value="F:calcium ion binding"/>
    <property type="evidence" value="ECO:0007669"/>
    <property type="project" value="TreeGrafter"/>
</dbReference>
<dbReference type="AlphaFoldDB" id="A0AB34GPI8"/>
<dbReference type="PROSITE" id="PS50004">
    <property type="entry name" value="C2"/>
    <property type="match status" value="1"/>
</dbReference>
<dbReference type="SMART" id="SM00239">
    <property type="entry name" value="C2"/>
    <property type="match status" value="1"/>
</dbReference>
<evidence type="ECO:0000259" key="5">
    <source>
        <dbReference type="PROSITE" id="PS50004"/>
    </source>
</evidence>
<evidence type="ECO:0000256" key="4">
    <source>
        <dbReference type="SAM" id="MobiDB-lite"/>
    </source>
</evidence>
<protein>
    <recommendedName>
        <fullName evidence="5">C2 domain-containing protein</fullName>
    </recommendedName>
</protein>
<dbReference type="SUPFAM" id="SSF49562">
    <property type="entry name" value="C2 domain (Calcium/lipid-binding domain, CaLB)"/>
    <property type="match status" value="1"/>
</dbReference>
<evidence type="ECO:0000313" key="7">
    <source>
        <dbReference type="Proteomes" id="UP001159641"/>
    </source>
</evidence>
<evidence type="ECO:0000256" key="2">
    <source>
        <dbReference type="ARBA" id="ARBA00022723"/>
    </source>
</evidence>
<dbReference type="Pfam" id="PF00168">
    <property type="entry name" value="C2"/>
    <property type="match status" value="1"/>
</dbReference>
<organism evidence="6 7">
    <name type="scientific">Eschrichtius robustus</name>
    <name type="common">California gray whale</name>
    <name type="synonym">Eschrichtius gibbosus</name>
    <dbReference type="NCBI Taxonomy" id="9764"/>
    <lineage>
        <taxon>Eukaryota</taxon>
        <taxon>Metazoa</taxon>
        <taxon>Chordata</taxon>
        <taxon>Craniata</taxon>
        <taxon>Vertebrata</taxon>
        <taxon>Euteleostomi</taxon>
        <taxon>Mammalia</taxon>
        <taxon>Eutheria</taxon>
        <taxon>Laurasiatheria</taxon>
        <taxon>Artiodactyla</taxon>
        <taxon>Whippomorpha</taxon>
        <taxon>Cetacea</taxon>
        <taxon>Mysticeti</taxon>
        <taxon>Eschrichtiidae</taxon>
        <taxon>Eschrichtius</taxon>
    </lineage>
</organism>
<dbReference type="InterPro" id="IPR035892">
    <property type="entry name" value="C2_domain_sf"/>
</dbReference>
<keyword evidence="2" id="KW-0479">Metal-binding</keyword>
<evidence type="ECO:0000256" key="1">
    <source>
        <dbReference type="ARBA" id="ARBA00007923"/>
    </source>
</evidence>
<dbReference type="GO" id="GO:0046928">
    <property type="term" value="P:regulation of neurotransmitter secretion"/>
    <property type="evidence" value="ECO:0007669"/>
    <property type="project" value="TreeGrafter"/>
</dbReference>
<comment type="similarity">
    <text evidence="1">Belongs to the MCTP family.</text>
</comment>
<comment type="caution">
    <text evidence="6">The sequence shown here is derived from an EMBL/GenBank/DDBJ whole genome shotgun (WGS) entry which is preliminary data.</text>
</comment>
<evidence type="ECO:0000256" key="3">
    <source>
        <dbReference type="ARBA" id="ARBA00022837"/>
    </source>
</evidence>
<dbReference type="EMBL" id="JAIQCJ010002147">
    <property type="protein sequence ID" value="KAJ8781329.1"/>
    <property type="molecule type" value="Genomic_DNA"/>
</dbReference>
<feature type="domain" description="C2" evidence="5">
    <location>
        <begin position="1"/>
        <end position="109"/>
    </location>
</feature>
<evidence type="ECO:0000313" key="6">
    <source>
        <dbReference type="EMBL" id="KAJ8781329.1"/>
    </source>
</evidence>
<sequence length="204" mass="21857">MEIEVGVLEVNGPTSTHASLSESEMCSATPHFCLPHPGVKKRTKVIKNNVNPVWNEGFEWDLKGVPLDQGSELHVVVKDHETMGRNRFLGEANVPLREVLATPSLSASFNAPLLDTKKQPTGAHPAPETPDHGAEPGCDSLDAAPLLPSLCVPALCLHFPCASWELAAFSSLGWDPWLSAELATLSHTTSPGRGCESHKVMGGR</sequence>
<proteinExistence type="inferred from homology"/>
<dbReference type="Gene3D" id="2.60.40.150">
    <property type="entry name" value="C2 domain"/>
    <property type="match status" value="1"/>
</dbReference>
<keyword evidence="7" id="KW-1185">Reference proteome</keyword>
<dbReference type="PANTHER" id="PTHR45911:SF3">
    <property type="entry name" value="DYSFERLIN-RELATED"/>
    <property type="match status" value="1"/>
</dbReference>
<dbReference type="InterPro" id="IPR000008">
    <property type="entry name" value="C2_dom"/>
</dbReference>
<dbReference type="Proteomes" id="UP001159641">
    <property type="component" value="Unassembled WGS sequence"/>
</dbReference>
<name>A0AB34GPI8_ESCRO</name>